<dbReference type="InParanoid" id="A0A2H3CRV2"/>
<accession>A0A2H3CRV2</accession>
<evidence type="ECO:0000256" key="1">
    <source>
        <dbReference type="SAM" id="MobiDB-lite"/>
    </source>
</evidence>
<sequence length="592" mass="67023">MAHFAPHIAARNWSCIPPEYFDQLQDAWCIALRRQRTKRSRKTTIHSDDDAHTPTETAGTSGKKKGRGKKKTLAFEVEQAHDNDNIFEGRVKENVEDIDPNNDKDGSFSLEDTDREYEPFAIPGDLNREINMDDGLGLLTKNLADDGFIPLMGFQSNSAFNSLRNSPVNRKEPLPSDKSWRKGEQRSTDDTRLDTETPARPNTVDPEPPTNTETQTQPRPIVTPVKGDEPVPTPSTSGQAKPIVVSSDDDENASEYTRVRRQVRKLLNDETRVRSEVLTDLGAMTPTEVTIAKAFAYGQATKAFERLGMRDISSDTEEFIVEYNANLTTILIGRSFMAPDDEAERSKLRTNSFAEQKAALRRRIEKGKKKSTTRRLDEDIVIEKEGLPRQAENTRIDPKKGTGTKPKQPEVKIEMTGRKIPSLEEEEIRAIKEKVTLQRIRNSQLRDGMKPTVPDQGIIFDENNNPWLKPDFAESNTQTRQSSMGHKVHTRGGGPPDDGDGPDDEDDNNQGNGKRDPFTPRPWPRGTSMTPSSRSVESKTRDRERRYQKIIEFIRANLEKRLQIPDGLKPPRWDAKTMTKYGGLESKDVFWQ</sequence>
<gene>
    <name evidence="2" type="ORF">ARMGADRAFT_1088599</name>
</gene>
<dbReference type="OrthoDB" id="3057152at2759"/>
<feature type="region of interest" description="Disordered" evidence="1">
    <location>
        <begin position="160"/>
        <end position="255"/>
    </location>
</feature>
<dbReference type="Proteomes" id="UP000217790">
    <property type="component" value="Unassembled WGS sequence"/>
</dbReference>
<feature type="compositionally biased region" description="Basic and acidic residues" evidence="1">
    <location>
        <begin position="169"/>
        <end position="197"/>
    </location>
</feature>
<dbReference type="STRING" id="47427.A0A2H3CRV2"/>
<feature type="compositionally biased region" description="Basic and acidic residues" evidence="1">
    <location>
        <begin position="384"/>
        <end position="400"/>
    </location>
</feature>
<evidence type="ECO:0000313" key="3">
    <source>
        <dbReference type="Proteomes" id="UP000217790"/>
    </source>
</evidence>
<dbReference type="EMBL" id="KZ293700">
    <property type="protein sequence ID" value="PBK84134.1"/>
    <property type="molecule type" value="Genomic_DNA"/>
</dbReference>
<feature type="compositionally biased region" description="Acidic residues" evidence="1">
    <location>
        <begin position="497"/>
        <end position="508"/>
    </location>
</feature>
<feature type="compositionally biased region" description="Polar residues" evidence="1">
    <location>
        <begin position="474"/>
        <end position="484"/>
    </location>
</feature>
<dbReference type="AlphaFoldDB" id="A0A2H3CRV2"/>
<proteinExistence type="predicted"/>
<feature type="region of interest" description="Disordered" evidence="1">
    <location>
        <begin position="384"/>
        <end position="410"/>
    </location>
</feature>
<feature type="compositionally biased region" description="Basic and acidic residues" evidence="1">
    <location>
        <begin position="92"/>
        <end position="106"/>
    </location>
</feature>
<reference evidence="3" key="1">
    <citation type="journal article" date="2017" name="Nat. Ecol. Evol.">
        <title>Genome expansion and lineage-specific genetic innovations in the forest pathogenic fungi Armillaria.</title>
        <authorList>
            <person name="Sipos G."/>
            <person name="Prasanna A.N."/>
            <person name="Walter M.C."/>
            <person name="O'Connor E."/>
            <person name="Balint B."/>
            <person name="Krizsan K."/>
            <person name="Kiss B."/>
            <person name="Hess J."/>
            <person name="Varga T."/>
            <person name="Slot J."/>
            <person name="Riley R."/>
            <person name="Boka B."/>
            <person name="Rigling D."/>
            <person name="Barry K."/>
            <person name="Lee J."/>
            <person name="Mihaltcheva S."/>
            <person name="LaButti K."/>
            <person name="Lipzen A."/>
            <person name="Waldron R."/>
            <person name="Moloney N.M."/>
            <person name="Sperisen C."/>
            <person name="Kredics L."/>
            <person name="Vagvoelgyi C."/>
            <person name="Patrignani A."/>
            <person name="Fitzpatrick D."/>
            <person name="Nagy I."/>
            <person name="Doyle S."/>
            <person name="Anderson J.B."/>
            <person name="Grigoriev I.V."/>
            <person name="Gueldener U."/>
            <person name="Muensterkoetter M."/>
            <person name="Nagy L.G."/>
        </authorList>
    </citation>
    <scope>NUCLEOTIDE SEQUENCE [LARGE SCALE GENOMIC DNA]</scope>
    <source>
        <strain evidence="3">Ar21-2</strain>
    </source>
</reference>
<feature type="region of interest" description="Disordered" evidence="1">
    <location>
        <begin position="92"/>
        <end position="115"/>
    </location>
</feature>
<name>A0A2H3CRV2_ARMGA</name>
<keyword evidence="3" id="KW-1185">Reference proteome</keyword>
<feature type="region of interest" description="Disordered" evidence="1">
    <location>
        <begin position="446"/>
        <end position="544"/>
    </location>
</feature>
<organism evidence="2 3">
    <name type="scientific">Armillaria gallica</name>
    <name type="common">Bulbous honey fungus</name>
    <name type="synonym">Armillaria bulbosa</name>
    <dbReference type="NCBI Taxonomy" id="47427"/>
    <lineage>
        <taxon>Eukaryota</taxon>
        <taxon>Fungi</taxon>
        <taxon>Dikarya</taxon>
        <taxon>Basidiomycota</taxon>
        <taxon>Agaricomycotina</taxon>
        <taxon>Agaricomycetes</taxon>
        <taxon>Agaricomycetidae</taxon>
        <taxon>Agaricales</taxon>
        <taxon>Marasmiineae</taxon>
        <taxon>Physalacriaceae</taxon>
        <taxon>Armillaria</taxon>
    </lineage>
</organism>
<feature type="region of interest" description="Disordered" evidence="1">
    <location>
        <begin position="39"/>
        <end position="71"/>
    </location>
</feature>
<evidence type="ECO:0000313" key="2">
    <source>
        <dbReference type="EMBL" id="PBK84134.1"/>
    </source>
</evidence>
<feature type="compositionally biased region" description="Basic residues" evidence="1">
    <location>
        <begin position="62"/>
        <end position="71"/>
    </location>
</feature>
<protein>
    <submittedName>
        <fullName evidence="2">Uncharacterized protein</fullName>
    </submittedName>
</protein>